<dbReference type="GO" id="GO:0005634">
    <property type="term" value="C:nucleus"/>
    <property type="evidence" value="ECO:0007669"/>
    <property type="project" value="TreeGrafter"/>
</dbReference>
<reference evidence="3 4" key="1">
    <citation type="submission" date="2017-08" db="EMBL/GenBank/DDBJ databases">
        <title>Acidophilic green algal genome provides insights into adaptation to an acidic environment.</title>
        <authorList>
            <person name="Hirooka S."/>
            <person name="Hirose Y."/>
            <person name="Kanesaki Y."/>
            <person name="Higuchi S."/>
            <person name="Fujiwara T."/>
            <person name="Onuma R."/>
            <person name="Era A."/>
            <person name="Ohbayashi R."/>
            <person name="Uzuka A."/>
            <person name="Nozaki H."/>
            <person name="Yoshikawa H."/>
            <person name="Miyagishima S.Y."/>
        </authorList>
    </citation>
    <scope>NUCLEOTIDE SEQUENCE [LARGE SCALE GENOMIC DNA]</scope>
    <source>
        <strain evidence="3 4">NIES-2499</strain>
    </source>
</reference>
<feature type="compositionally biased region" description="Basic and acidic residues" evidence="2">
    <location>
        <begin position="713"/>
        <end position="735"/>
    </location>
</feature>
<accession>A0A250X1F5</accession>
<feature type="non-terminal residue" evidence="3">
    <location>
        <position position="1032"/>
    </location>
</feature>
<feature type="region of interest" description="Disordered" evidence="2">
    <location>
        <begin position="489"/>
        <end position="542"/>
    </location>
</feature>
<dbReference type="SUPFAM" id="SSF58113">
    <property type="entry name" value="Apolipoprotein A-I"/>
    <property type="match status" value="1"/>
</dbReference>
<feature type="compositionally biased region" description="Acidic residues" evidence="2">
    <location>
        <begin position="821"/>
        <end position="846"/>
    </location>
</feature>
<feature type="compositionally biased region" description="Basic and acidic residues" evidence="2">
    <location>
        <begin position="754"/>
        <end position="766"/>
    </location>
</feature>
<dbReference type="PANTHER" id="PTHR14030">
    <property type="entry name" value="MITOTIC CHECKPOINT SERINE/THREONINE-PROTEIN KINASE BUB1"/>
    <property type="match status" value="1"/>
</dbReference>
<feature type="region of interest" description="Disordered" evidence="2">
    <location>
        <begin position="590"/>
        <end position="1032"/>
    </location>
</feature>
<feature type="coiled-coil region" evidence="1">
    <location>
        <begin position="157"/>
        <end position="184"/>
    </location>
</feature>
<feature type="coiled-coil region" evidence="1">
    <location>
        <begin position="259"/>
        <end position="286"/>
    </location>
</feature>
<feature type="compositionally biased region" description="Low complexity" evidence="2">
    <location>
        <begin position="908"/>
        <end position="920"/>
    </location>
</feature>
<name>A0A250X1F5_9CHLO</name>
<feature type="compositionally biased region" description="Acidic residues" evidence="2">
    <location>
        <begin position="946"/>
        <end position="955"/>
    </location>
</feature>
<dbReference type="EMBL" id="BEGY01000019">
    <property type="protein sequence ID" value="GAX76769.1"/>
    <property type="molecule type" value="Genomic_DNA"/>
</dbReference>
<dbReference type="GO" id="GO:0007094">
    <property type="term" value="P:mitotic spindle assembly checkpoint signaling"/>
    <property type="evidence" value="ECO:0007669"/>
    <property type="project" value="InterPro"/>
</dbReference>
<keyword evidence="4" id="KW-1185">Reference proteome</keyword>
<feature type="compositionally biased region" description="Basic and acidic residues" evidence="2">
    <location>
        <begin position="847"/>
        <end position="907"/>
    </location>
</feature>
<comment type="caution">
    <text evidence="3">The sequence shown here is derived from an EMBL/GenBank/DDBJ whole genome shotgun (WGS) entry which is preliminary data.</text>
</comment>
<evidence type="ECO:0000313" key="3">
    <source>
        <dbReference type="EMBL" id="GAX76769.1"/>
    </source>
</evidence>
<feature type="compositionally biased region" description="Polar residues" evidence="2">
    <location>
        <begin position="493"/>
        <end position="512"/>
    </location>
</feature>
<evidence type="ECO:0000256" key="1">
    <source>
        <dbReference type="SAM" id="Coils"/>
    </source>
</evidence>
<feature type="compositionally biased region" description="Acidic residues" evidence="2">
    <location>
        <begin position="595"/>
        <end position="605"/>
    </location>
</feature>
<dbReference type="STRING" id="1157962.A0A250X1F5"/>
<dbReference type="GO" id="GO:0004672">
    <property type="term" value="F:protein kinase activity"/>
    <property type="evidence" value="ECO:0007669"/>
    <property type="project" value="TreeGrafter"/>
</dbReference>
<evidence type="ECO:0000256" key="2">
    <source>
        <dbReference type="SAM" id="MobiDB-lite"/>
    </source>
</evidence>
<feature type="compositionally biased region" description="Low complexity" evidence="2">
    <location>
        <begin position="1014"/>
        <end position="1026"/>
    </location>
</feature>
<keyword evidence="1" id="KW-0175">Coiled coil</keyword>
<sequence>MHMSPSLTYMLNFLQTMNRSSPELVGWTSQAKSNGLAVHDMAHEDDGHRHAPQSASHLPPLESPKLKEAWKGNTIPHGVSHHEGYSPEAPSSPALPAPRPVSWGQIGGTGPLLLGKKVHVQALARNKSPEELANEVVQLKEQLYRLQEQQRISTTERRRLEAQMMQLRGNVQKAEELLNERERASTSPSKALSQMYRNPETTSLVTNLKERVRALVSSNSHLSEELHLLKNTMRATHVHALEDELSQCKEELKRQGYINAAIKQRLVEAEEAADSANNKAGEAVKALREYMEVGSLPPSPSVSRITASHPMSNGKLKSTLAVLRQGHDVLISQAQAIRFLFPPGLTYASFVEKAAEKSTAAGAPDVLNYLRVHIKKMVAELAGMPGDERYGSSLMTPASQVLLQAADTPAEEADVSKSRVAPSSPSRKTKVGRKELARTLTEVAQRLASMQPEDFIARGPYYMHDMDAIAELAAQIYWEVRRLKQEDGEEVPVQQQQQHGKATAAQKQNQLATAKKAEKSTGKTPSAAPATTKPQMESAKPTINSIQKVPAITENTAYHSETQNERKDAVPAQGTKLQAVARDQVKVATEKAQEAVEDDYYEEEEKQAPAADQEAAEEEYPEEKQQAPAVDQEAAEEDYSEEKEQAPVAEREAAEEDYSEEKEQAPAAEREAAEEDYSEEKEQAPAADQEAEPAAEEAEKVAEPAAEEAENITEQKAEEPEKLAETAAKEPEKVAEPAAEEAENVAEPADDEAEKVTEPAAEEAKTVAEPAAEEAEKVAEPAADEAEKVTEPAAEEAKTVAESAAEEAEKVAEEAEKEAEQAAEEDEKVAEPAAEEAEEVAEPSVEEAEKVTEPAAEEAKKVAEEAVKEVERETEKKAEEVKKVAEPAAEEAEKVAEPAVEEAEKVAEQAVEEAVTVAEPSAEEAEKEAEPAVVEVEKVAEPTAGEAEDVAEPGAEEAKTVAEPAAEEAKKVAEEAEKEAEKETEEVKKVAESAAEEAEKVAEPDVQEAEKVAEQAVEEAVTVAEPSAEEAE</sequence>
<organism evidence="3 4">
    <name type="scientific">Chlamydomonas eustigma</name>
    <dbReference type="NCBI Taxonomy" id="1157962"/>
    <lineage>
        <taxon>Eukaryota</taxon>
        <taxon>Viridiplantae</taxon>
        <taxon>Chlorophyta</taxon>
        <taxon>core chlorophytes</taxon>
        <taxon>Chlorophyceae</taxon>
        <taxon>CS clade</taxon>
        <taxon>Chlamydomonadales</taxon>
        <taxon>Chlamydomonadaceae</taxon>
        <taxon>Chlamydomonas</taxon>
    </lineage>
</organism>
<feature type="region of interest" description="Disordered" evidence="2">
    <location>
        <begin position="407"/>
        <end position="433"/>
    </location>
</feature>
<dbReference type="GO" id="GO:0032991">
    <property type="term" value="C:protein-containing complex"/>
    <property type="evidence" value="ECO:0007669"/>
    <property type="project" value="UniProtKB-ARBA"/>
</dbReference>
<feature type="compositionally biased region" description="Acidic residues" evidence="2">
    <location>
        <begin position="738"/>
        <end position="753"/>
    </location>
</feature>
<dbReference type="GO" id="GO:0051754">
    <property type="term" value="P:meiotic sister chromatid cohesion, centromeric"/>
    <property type="evidence" value="ECO:0007669"/>
    <property type="project" value="TreeGrafter"/>
</dbReference>
<protein>
    <submittedName>
        <fullName evidence="3">Uncharacterized protein</fullName>
    </submittedName>
</protein>
<dbReference type="Proteomes" id="UP000232323">
    <property type="component" value="Unassembled WGS sequence"/>
</dbReference>
<feature type="compositionally biased region" description="Basic and acidic residues" evidence="2">
    <location>
        <begin position="807"/>
        <end position="820"/>
    </location>
</feature>
<proteinExistence type="predicted"/>
<evidence type="ECO:0000313" key="4">
    <source>
        <dbReference type="Proteomes" id="UP000232323"/>
    </source>
</evidence>
<gene>
    <name evidence="3" type="ORF">CEUSTIGMA_g4216.t1</name>
</gene>
<feature type="compositionally biased region" description="Basic and acidic residues" evidence="2">
    <location>
        <begin position="774"/>
        <end position="799"/>
    </location>
</feature>
<feature type="compositionally biased region" description="Basic and acidic residues" evidence="2">
    <location>
        <begin position="642"/>
        <end position="652"/>
    </location>
</feature>
<dbReference type="Gene3D" id="1.20.5.1230">
    <property type="entry name" value="Apolipoprotein A-I"/>
    <property type="match status" value="1"/>
</dbReference>
<dbReference type="InterPro" id="IPR015661">
    <property type="entry name" value="Bub1/Mad3"/>
</dbReference>
<feature type="compositionally biased region" description="Basic and acidic residues" evidence="2">
    <location>
        <begin position="967"/>
        <end position="1013"/>
    </location>
</feature>
<feature type="compositionally biased region" description="Basic and acidic residues" evidence="2">
    <location>
        <begin position="661"/>
        <end position="671"/>
    </location>
</feature>
<dbReference type="AlphaFoldDB" id="A0A250X1F5"/>
<dbReference type="PANTHER" id="PTHR14030:SF4">
    <property type="entry name" value="BUB1 KINASE, ISOFORM A-RELATED"/>
    <property type="match status" value="1"/>
</dbReference>
<dbReference type="OrthoDB" id="546207at2759"/>